<dbReference type="Gene3D" id="1.10.540.10">
    <property type="entry name" value="Acyl-CoA dehydrogenase/oxidase, N-terminal domain"/>
    <property type="match status" value="1"/>
</dbReference>
<dbReference type="InterPro" id="IPR009100">
    <property type="entry name" value="AcylCoA_DH/oxidase_NM_dom_sf"/>
</dbReference>
<comment type="caution">
    <text evidence="2">The sequence shown here is derived from an EMBL/GenBank/DDBJ whole genome shotgun (WGS) entry which is preliminary data.</text>
</comment>
<evidence type="ECO:0000313" key="2">
    <source>
        <dbReference type="EMBL" id="KAL2054320.1"/>
    </source>
</evidence>
<proteinExistence type="predicted"/>
<dbReference type="InterPro" id="IPR013786">
    <property type="entry name" value="AcylCoA_DH/ox_N"/>
</dbReference>
<organism evidence="2 3">
    <name type="scientific">Lepraria finkii</name>
    <dbReference type="NCBI Taxonomy" id="1340010"/>
    <lineage>
        <taxon>Eukaryota</taxon>
        <taxon>Fungi</taxon>
        <taxon>Dikarya</taxon>
        <taxon>Ascomycota</taxon>
        <taxon>Pezizomycotina</taxon>
        <taxon>Lecanoromycetes</taxon>
        <taxon>OSLEUM clade</taxon>
        <taxon>Lecanoromycetidae</taxon>
        <taxon>Lecanorales</taxon>
        <taxon>Lecanorineae</taxon>
        <taxon>Stereocaulaceae</taxon>
        <taxon>Lepraria</taxon>
    </lineage>
</organism>
<dbReference type="Pfam" id="PF02771">
    <property type="entry name" value="Acyl-CoA_dh_N"/>
    <property type="match status" value="1"/>
</dbReference>
<name>A0ABR4B914_9LECA</name>
<dbReference type="InterPro" id="IPR037069">
    <property type="entry name" value="AcylCoA_DH/ox_N_sf"/>
</dbReference>
<keyword evidence="3" id="KW-1185">Reference proteome</keyword>
<protein>
    <recommendedName>
        <fullName evidence="1">Acyl-CoA dehydrogenase/oxidase N-terminal domain-containing protein</fullName>
    </recommendedName>
</protein>
<sequence>MAPFTCRTCMKAWVPDTRTAKLLPLFKQLDTPTMPITNGPSAASPPSTDPAVYDDHHKAFAVSPFPSNPDAWIQRAAQVAAILAEDASVREKENKSPFAEVSLLKSAGLTKVLGPQKYGGGGQGWDVAYKVIREIAKADGSLGQLSRVSPPLVMDFGRRGHGRPK</sequence>
<dbReference type="SUPFAM" id="SSF56645">
    <property type="entry name" value="Acyl-CoA dehydrogenase NM domain-like"/>
    <property type="match status" value="1"/>
</dbReference>
<reference evidence="2 3" key="1">
    <citation type="submission" date="2024-09" db="EMBL/GenBank/DDBJ databases">
        <title>Rethinking Asexuality: The Enigmatic Case of Functional Sexual Genes in Lepraria (Stereocaulaceae).</title>
        <authorList>
            <person name="Doellman M."/>
            <person name="Sun Y."/>
            <person name="Barcenas-Pena A."/>
            <person name="Lumbsch H.T."/>
            <person name="Grewe F."/>
        </authorList>
    </citation>
    <scope>NUCLEOTIDE SEQUENCE [LARGE SCALE GENOMIC DNA]</scope>
    <source>
        <strain evidence="2 3">Grewe 0041</strain>
    </source>
</reference>
<feature type="domain" description="Acyl-CoA dehydrogenase/oxidase N-terminal" evidence="1">
    <location>
        <begin position="84"/>
        <end position="153"/>
    </location>
</feature>
<evidence type="ECO:0000259" key="1">
    <source>
        <dbReference type="Pfam" id="PF02771"/>
    </source>
</evidence>
<evidence type="ECO:0000313" key="3">
    <source>
        <dbReference type="Proteomes" id="UP001590951"/>
    </source>
</evidence>
<gene>
    <name evidence="2" type="ORF">ABVK25_005461</name>
</gene>
<dbReference type="EMBL" id="JBHFEH010000016">
    <property type="protein sequence ID" value="KAL2054320.1"/>
    <property type="molecule type" value="Genomic_DNA"/>
</dbReference>
<accession>A0ABR4B914</accession>
<dbReference type="Proteomes" id="UP001590951">
    <property type="component" value="Unassembled WGS sequence"/>
</dbReference>